<keyword evidence="4" id="KW-1185">Reference proteome</keyword>
<dbReference type="OMA" id="SHIRSMV"/>
<dbReference type="PRINTS" id="PR00449">
    <property type="entry name" value="RASTRNSFRMNG"/>
</dbReference>
<dbReference type="PROSITE" id="PS51421">
    <property type="entry name" value="RAS"/>
    <property type="match status" value="1"/>
</dbReference>
<dbReference type="VEuPathDB" id="AmoebaDB:NfTy_045110"/>
<dbReference type="VEuPathDB" id="AmoebaDB:FDP41_005795"/>
<dbReference type="InterPro" id="IPR001806">
    <property type="entry name" value="Small_GTPase"/>
</dbReference>
<keyword evidence="2" id="KW-0342">GTP-binding</keyword>
<dbReference type="EMBL" id="VFQX01000048">
    <property type="protein sequence ID" value="KAF0975042.1"/>
    <property type="molecule type" value="Genomic_DNA"/>
</dbReference>
<comment type="caution">
    <text evidence="3">The sequence shown here is derived from an EMBL/GenBank/DDBJ whole genome shotgun (WGS) entry which is preliminary data.</text>
</comment>
<dbReference type="GeneID" id="68113013"/>
<dbReference type="SUPFAM" id="SSF52540">
    <property type="entry name" value="P-loop containing nucleoside triphosphate hydrolases"/>
    <property type="match status" value="1"/>
</dbReference>
<dbReference type="Gene3D" id="3.40.50.300">
    <property type="entry name" value="P-loop containing nucleotide triphosphate hydrolases"/>
    <property type="match status" value="1"/>
</dbReference>
<sequence length="368" mass="42526">MTTTNLFISLPPEVLIHILEYLLDKNYHHHTISTTTTITSESNGIEENSSKKGLIEYCSEAKLRELIQQINTVMTLHSTFSSIQERTQSNVDSHSSSSMMITNYMNDLWWRIFQKYCSTLEMQQVTEMNLLKEQMLKKGMKRCVSLFLKVRGTWLKKRKGIDVNRTEECKVVVLGDGGVGKSGLVIQFIMGQFIEEYDPTIEDSYRKQMEVDGNLAILDILDTAGLEEYYALTRSYLRFGECFVFVCAVDDLRSAHNLDSHIRSMVHHKDSTDVPCIFAINKIDLVRENSIEDKSQLVTEDMVYKLIEKHKLKNFAIFETSGKRAINSSAIFEECVRRQRMGDFNSTEFMREIIEHKLLSEKKKCSIM</sequence>
<gene>
    <name evidence="3" type="ORF">FDP41_005795</name>
</gene>
<evidence type="ECO:0008006" key="5">
    <source>
        <dbReference type="Google" id="ProtNLM"/>
    </source>
</evidence>
<dbReference type="NCBIfam" id="TIGR00231">
    <property type="entry name" value="small_GTP"/>
    <property type="match status" value="1"/>
</dbReference>
<proteinExistence type="predicted"/>
<dbReference type="PROSITE" id="PS51419">
    <property type="entry name" value="RAB"/>
    <property type="match status" value="1"/>
</dbReference>
<dbReference type="Pfam" id="PF00071">
    <property type="entry name" value="Ras"/>
    <property type="match status" value="1"/>
</dbReference>
<reference evidence="3 4" key="1">
    <citation type="journal article" date="2019" name="Sci. Rep.">
        <title>Nanopore sequencing improves the draft genome of the human pathogenic amoeba Naegleria fowleri.</title>
        <authorList>
            <person name="Liechti N."/>
            <person name="Schurch N."/>
            <person name="Bruggmann R."/>
            <person name="Wittwer M."/>
        </authorList>
    </citation>
    <scope>NUCLEOTIDE SEQUENCE [LARGE SCALE GENOMIC DNA]</scope>
    <source>
        <strain evidence="3 4">ATCC 30894</strain>
    </source>
</reference>
<dbReference type="GO" id="GO:0005525">
    <property type="term" value="F:GTP binding"/>
    <property type="evidence" value="ECO:0007669"/>
    <property type="project" value="UniProtKB-KW"/>
</dbReference>
<dbReference type="GO" id="GO:0016020">
    <property type="term" value="C:membrane"/>
    <property type="evidence" value="ECO:0007669"/>
    <property type="project" value="InterPro"/>
</dbReference>
<dbReference type="Proteomes" id="UP000444721">
    <property type="component" value="Unassembled WGS sequence"/>
</dbReference>
<accession>A0A6A5BJJ4</accession>
<organism evidence="3 4">
    <name type="scientific">Naegleria fowleri</name>
    <name type="common">Brain eating amoeba</name>
    <dbReference type="NCBI Taxonomy" id="5763"/>
    <lineage>
        <taxon>Eukaryota</taxon>
        <taxon>Discoba</taxon>
        <taxon>Heterolobosea</taxon>
        <taxon>Tetramitia</taxon>
        <taxon>Eutetramitia</taxon>
        <taxon>Vahlkampfiidae</taxon>
        <taxon>Naegleria</taxon>
    </lineage>
</organism>
<protein>
    <recommendedName>
        <fullName evidence="5">Ras family small GTPase</fullName>
    </recommendedName>
</protein>
<evidence type="ECO:0000313" key="3">
    <source>
        <dbReference type="EMBL" id="KAF0975042.1"/>
    </source>
</evidence>
<evidence type="ECO:0000256" key="1">
    <source>
        <dbReference type="ARBA" id="ARBA00022741"/>
    </source>
</evidence>
<evidence type="ECO:0000256" key="2">
    <source>
        <dbReference type="ARBA" id="ARBA00023134"/>
    </source>
</evidence>
<dbReference type="GO" id="GO:0007165">
    <property type="term" value="P:signal transduction"/>
    <property type="evidence" value="ECO:0007669"/>
    <property type="project" value="InterPro"/>
</dbReference>
<dbReference type="InterPro" id="IPR020849">
    <property type="entry name" value="Small_GTPase_Ras-type"/>
</dbReference>
<dbReference type="InterPro" id="IPR005225">
    <property type="entry name" value="Small_GTP-bd"/>
</dbReference>
<dbReference type="RefSeq" id="XP_044559755.1">
    <property type="nucleotide sequence ID" value="XM_044709358.1"/>
</dbReference>
<keyword evidence="1" id="KW-0547">Nucleotide-binding</keyword>
<dbReference type="PANTHER" id="PTHR24070">
    <property type="entry name" value="RAS, DI-RAS, AND RHEB FAMILY MEMBERS OF SMALL GTPASE SUPERFAMILY"/>
    <property type="match status" value="1"/>
</dbReference>
<dbReference type="VEuPathDB" id="AmoebaDB:NF0115240"/>
<dbReference type="GO" id="GO:0003924">
    <property type="term" value="F:GTPase activity"/>
    <property type="evidence" value="ECO:0007669"/>
    <property type="project" value="InterPro"/>
</dbReference>
<dbReference type="AlphaFoldDB" id="A0A6A5BJJ4"/>
<evidence type="ECO:0000313" key="4">
    <source>
        <dbReference type="Proteomes" id="UP000444721"/>
    </source>
</evidence>
<dbReference type="OrthoDB" id="10399619at2759"/>
<name>A0A6A5BJJ4_NAEFO</name>
<dbReference type="InterPro" id="IPR027417">
    <property type="entry name" value="P-loop_NTPase"/>
</dbReference>
<dbReference type="SMART" id="SM00173">
    <property type="entry name" value="RAS"/>
    <property type="match status" value="1"/>
</dbReference>
<dbReference type="SMART" id="SM00175">
    <property type="entry name" value="RAB"/>
    <property type="match status" value="1"/>
</dbReference>
<dbReference type="SMART" id="SM00174">
    <property type="entry name" value="RHO"/>
    <property type="match status" value="1"/>
</dbReference>